<dbReference type="InterPro" id="IPR021765">
    <property type="entry name" value="UstYa-like"/>
</dbReference>
<dbReference type="GO" id="GO:0043386">
    <property type="term" value="P:mycotoxin biosynthetic process"/>
    <property type="evidence" value="ECO:0007669"/>
    <property type="project" value="InterPro"/>
</dbReference>
<sequence>MQLSYLTWSRRQYHHPNSESGDENEHQSLTGENVGASPPYDGHRGRPRISIQVLLILIFVIANCLLFLSNIVMISKLNASRCSEKERSSYSPIYDRLDIYRSESRHNFTNYWPDNKPSIFQLPPSPAVNEAWSRISNQDSIALNADEVRRLGYDPDTVWPAPKDEFGEDVYYGVVDVFHQIHCLNVLRQSANPAYYGDLGEQTKHTPLKWEDHMLHCQYAVLRGLMCNADIEVIVAQKFRGWPGLNINFASTKKCRNFEDILNWKEENSIVSKAPWSEWPDRPIIEQDPEGVLTPYGNHLGLEDWAYSQGIELKMPEDLSWQPTKHQHKENEN</sequence>
<gene>
    <name evidence="4" type="ORF">BGW36DRAFT_431876</name>
</gene>
<dbReference type="AlphaFoldDB" id="A0AAD4PVZ0"/>
<evidence type="ECO:0000313" key="4">
    <source>
        <dbReference type="EMBL" id="KAH8691327.1"/>
    </source>
</evidence>
<dbReference type="PANTHER" id="PTHR33365:SF14">
    <property type="entry name" value="TAT PATHWAY SIGNAL SEQUENCE"/>
    <property type="match status" value="1"/>
</dbReference>
<dbReference type="PANTHER" id="PTHR33365">
    <property type="entry name" value="YALI0B05434P"/>
    <property type="match status" value="1"/>
</dbReference>
<keyword evidence="3" id="KW-0472">Membrane</keyword>
<comment type="similarity">
    <text evidence="1">Belongs to the ustYa family.</text>
</comment>
<dbReference type="Pfam" id="PF11807">
    <property type="entry name" value="UstYa"/>
    <property type="match status" value="1"/>
</dbReference>
<protein>
    <recommendedName>
        <fullName evidence="6">Cyclochlorotine biosynthesis protein O</fullName>
    </recommendedName>
</protein>
<keyword evidence="3" id="KW-1133">Transmembrane helix</keyword>
<evidence type="ECO:0000256" key="2">
    <source>
        <dbReference type="SAM" id="MobiDB-lite"/>
    </source>
</evidence>
<feature type="region of interest" description="Disordered" evidence="2">
    <location>
        <begin position="13"/>
        <end position="42"/>
    </location>
</feature>
<dbReference type="GeneID" id="70251335"/>
<dbReference type="EMBL" id="JAJTJA010000012">
    <property type="protein sequence ID" value="KAH8691327.1"/>
    <property type="molecule type" value="Genomic_DNA"/>
</dbReference>
<keyword evidence="3" id="KW-0812">Transmembrane</keyword>
<dbReference type="Proteomes" id="UP001201262">
    <property type="component" value="Unassembled WGS sequence"/>
</dbReference>
<evidence type="ECO:0000256" key="1">
    <source>
        <dbReference type="ARBA" id="ARBA00035112"/>
    </source>
</evidence>
<name>A0AAD4PVZ0_9EURO</name>
<evidence type="ECO:0000313" key="5">
    <source>
        <dbReference type="Proteomes" id="UP001201262"/>
    </source>
</evidence>
<accession>A0AAD4PVZ0</accession>
<keyword evidence="5" id="KW-1185">Reference proteome</keyword>
<comment type="caution">
    <text evidence="4">The sequence shown here is derived from an EMBL/GenBank/DDBJ whole genome shotgun (WGS) entry which is preliminary data.</text>
</comment>
<reference evidence="4" key="1">
    <citation type="submission" date="2021-12" db="EMBL/GenBank/DDBJ databases">
        <title>Convergent genome expansion in fungi linked to evolution of root-endophyte symbiosis.</title>
        <authorList>
            <consortium name="DOE Joint Genome Institute"/>
            <person name="Ke Y.-H."/>
            <person name="Bonito G."/>
            <person name="Liao H.-L."/>
            <person name="Looney B."/>
            <person name="Rojas-Flechas A."/>
            <person name="Nash J."/>
            <person name="Hameed K."/>
            <person name="Schadt C."/>
            <person name="Martin F."/>
            <person name="Crous P.W."/>
            <person name="Miettinen O."/>
            <person name="Magnuson J.K."/>
            <person name="Labbe J."/>
            <person name="Jacobson D."/>
            <person name="Doktycz M.J."/>
            <person name="Veneault-Fourrey C."/>
            <person name="Kuo A."/>
            <person name="Mondo S."/>
            <person name="Calhoun S."/>
            <person name="Riley R."/>
            <person name="Ohm R."/>
            <person name="LaButti K."/>
            <person name="Andreopoulos B."/>
            <person name="Pangilinan J."/>
            <person name="Nolan M."/>
            <person name="Tritt A."/>
            <person name="Clum A."/>
            <person name="Lipzen A."/>
            <person name="Daum C."/>
            <person name="Barry K."/>
            <person name="Grigoriev I.V."/>
            <person name="Vilgalys R."/>
        </authorList>
    </citation>
    <scope>NUCLEOTIDE SEQUENCE</scope>
    <source>
        <strain evidence="4">PMI_201</strain>
    </source>
</reference>
<evidence type="ECO:0008006" key="6">
    <source>
        <dbReference type="Google" id="ProtNLM"/>
    </source>
</evidence>
<proteinExistence type="inferred from homology"/>
<organism evidence="4 5">
    <name type="scientific">Talaromyces proteolyticus</name>
    <dbReference type="NCBI Taxonomy" id="1131652"/>
    <lineage>
        <taxon>Eukaryota</taxon>
        <taxon>Fungi</taxon>
        <taxon>Dikarya</taxon>
        <taxon>Ascomycota</taxon>
        <taxon>Pezizomycotina</taxon>
        <taxon>Eurotiomycetes</taxon>
        <taxon>Eurotiomycetidae</taxon>
        <taxon>Eurotiales</taxon>
        <taxon>Trichocomaceae</taxon>
        <taxon>Talaromyces</taxon>
        <taxon>Talaromyces sect. Bacilispori</taxon>
    </lineage>
</organism>
<evidence type="ECO:0000256" key="3">
    <source>
        <dbReference type="SAM" id="Phobius"/>
    </source>
</evidence>
<feature type="transmembrane region" description="Helical" evidence="3">
    <location>
        <begin position="53"/>
        <end position="74"/>
    </location>
</feature>
<dbReference type="RefSeq" id="XP_046067419.1">
    <property type="nucleotide sequence ID" value="XM_046221048.1"/>
</dbReference>